<organism evidence="1 2">
    <name type="scientific">Campylobacter molothri</name>
    <dbReference type="NCBI Taxonomy" id="1032242"/>
    <lineage>
        <taxon>Bacteria</taxon>
        <taxon>Pseudomonadati</taxon>
        <taxon>Campylobacterota</taxon>
        <taxon>Epsilonproteobacteria</taxon>
        <taxon>Campylobacterales</taxon>
        <taxon>Campylobacteraceae</taxon>
        <taxon>Campylobacter</taxon>
    </lineage>
</organism>
<gene>
    <name evidence="1" type="ORF">H2252_04285</name>
</gene>
<comment type="caution">
    <text evidence="1">The sequence shown here is derived from an EMBL/GenBank/DDBJ whole genome shotgun (WGS) entry which is preliminary data.</text>
</comment>
<dbReference type="EMBL" id="JACHUQ010000006">
    <property type="protein sequence ID" value="MBZ7974592.1"/>
    <property type="molecule type" value="Genomic_DNA"/>
</dbReference>
<dbReference type="Proteomes" id="UP001319828">
    <property type="component" value="Unassembled WGS sequence"/>
</dbReference>
<name>A0ACC5W0W3_9BACT</name>
<evidence type="ECO:0000313" key="1">
    <source>
        <dbReference type="EMBL" id="MBZ7974592.1"/>
    </source>
</evidence>
<accession>A0ACC5W0W3</accession>
<reference evidence="1" key="1">
    <citation type="submission" date="2020-07" db="EMBL/GenBank/DDBJ databases">
        <title>Campylobacter molothri sp. nov. isolated from wild birds.</title>
        <authorList>
            <person name="Miller W.G."/>
            <person name="Chapman M.H."/>
            <person name="Yee E."/>
            <person name="Lopes B.S."/>
            <person name="Forbes K.J."/>
        </authorList>
    </citation>
    <scope>NUCLEOTIDE SEQUENCE</scope>
    <source>
        <strain evidence="1">RM9754</strain>
    </source>
</reference>
<protein>
    <submittedName>
        <fullName evidence="1">Uncharacterized protein</fullName>
    </submittedName>
</protein>
<sequence length="1756" mass="200641">MIAYNSLSDYLNTRNDLSNEMKERVVALDVEKQIQAQAMQKGANAYNNSPLSNELYINEKMNADELSNYILDKQSKFQASKPFFSDDNEVARKNIELMKELGFHLRNSNQGHLLQDDDGSYWVQDNKGNYAKVQGSTMGNLYRGLRDNGASMALGTAGAIGGTMLGGGVGMVAGGALGASLGAGYDYYGNTKDTNQDANLKEAFMLMGENAGLSLVGDAAFAGVAKGARALKNTYGMVKTGAQAGKDMIDGMAVKGGNLGNRLIDKIGEKDIPFVGKFTDGGLQNAETIFNNLTKNIENKKQIDELIAKENPIYLENGKPTIEILRNIVEQGLNKNNPQFIQDGAKRTSAILKNISSALQGVPTTQRREFLLKAAQAYPEIGSFLDDVLKADKDASISFLNMIKGQDEVFKNKTGLNGEFDYKAWQKDNHAYESRINQEYGDAISKLDKLNNGKIILTSEDIAKLENFKNNNFLEQDVKNNIQSYLDEIKGKEVSAEQIFALRTAINKQLNTGNKTYNTKQAYGIVKEILDDALIRNASDKALAKEILDNANKNFALKQNFKESYLGMMKAQETKEGLADRLVKGLRNINEDKNLENAFKGMNEQERLANETHTMNALLEKHRIEGIGYDFVGLSKDLKDVEFSSKKLKDVKGVINTYALIYHNNRDLIMTALASSGRKTNSSMATTIQGVFDRILISGIFARLHALAPFMKSAKEQALRNQILDALKLAKTNKEVISNLRNIKIADQEQSRIFKDALDNYIKVDKEQNKILKDALIKEGVIKGDNFFMDKPNPKYAKSDLNVKISVSPNVRNLAKLTNDEIIADLEYLANKHKEMFKKPSDVFKLIKEIKENPTFFYKNNRMDIALIAKRLNDNKLGKLGINKDSGEVRHITKSRNADKENERIIKRDGKSPLVESPYSTQPVLPKDAEPTANGANALSKGNNPNSTQAKPKESLKETPLEKYKRIKDKHEIVLEHIKNNTLESGFKKELDQIYKHKPFKETAKRLEWAIFGYKDFFQDFFKTKLDVNSPNFKADFRKLQYRFKMGDYKGFEKYLTKYHTTKAIKDIKDAYNELEKSGIKHSYELLDFNESIKTKKLKKIITNDDALQRYDDYLGENKNFNLDYLDEMDLDPVHYNLTRQFIINAKKDTLKGIKHDIPERIRKQIEEKLNIKPIKEFGVNYAEYYHDGSRAIEKLILEKQGQVAGAFHRKELGDIDLVWGDSRMGLTHILERRKEEFIKQGFKQKDAQKRAHEFTREIPKIIENGEIILRKNEAIKIETSNYRLVLKQNYKGELTQNKWIVTGYYKKEKEPSISTGSFTKEEHLSLNSRNNSNTNLAGSQTQESNKNVLENLDNRVKVGEKLEQEILKEKLTNTRDPQEKFKMIETFVKQQNDTILKDIDKLNKIIENKNFLPYEIEEKMRFLSKIEGWEEKTEYELKEAALSHLKLDILAKISNLKKIYNKNNSEINLIKNNFNEQNDLASKNNYNQINNSFLQRLEALNKKIIKVLDGKIKERSLTYKLSTQDGKEKVMKLFHSFKPDDEQKELFNRILPIAQKLDVEVKQAINNEMLSKTADGVYYTSLNSVRIKNNRISQAKGKVLLHELIHSVTSRAMLAYDNGMINILSKNQIIAIENIKDIYKQLYKNYKELGFEDYKKLKKGYQGDYGLKNSHEMIAELSNPEFREKLKKVNVFEKIVDNILRIFLNVKEVLGLKRNNLYNKLRKNLYDIIDNYKDDFTSAYKNSKIKEVDLEADNT</sequence>
<proteinExistence type="predicted"/>
<evidence type="ECO:0000313" key="2">
    <source>
        <dbReference type="Proteomes" id="UP001319828"/>
    </source>
</evidence>
<keyword evidence="2" id="KW-1185">Reference proteome</keyword>